<organism evidence="1 2">
    <name type="scientific">Suillus luteus UH-Slu-Lm8-n1</name>
    <dbReference type="NCBI Taxonomy" id="930992"/>
    <lineage>
        <taxon>Eukaryota</taxon>
        <taxon>Fungi</taxon>
        <taxon>Dikarya</taxon>
        <taxon>Basidiomycota</taxon>
        <taxon>Agaricomycotina</taxon>
        <taxon>Agaricomycetes</taxon>
        <taxon>Agaricomycetidae</taxon>
        <taxon>Boletales</taxon>
        <taxon>Suillineae</taxon>
        <taxon>Suillaceae</taxon>
        <taxon>Suillus</taxon>
    </lineage>
</organism>
<reference evidence="2" key="2">
    <citation type="submission" date="2015-01" db="EMBL/GenBank/DDBJ databases">
        <title>Evolutionary Origins and Diversification of the Mycorrhizal Mutualists.</title>
        <authorList>
            <consortium name="DOE Joint Genome Institute"/>
            <consortium name="Mycorrhizal Genomics Consortium"/>
            <person name="Kohler A."/>
            <person name="Kuo A."/>
            <person name="Nagy L.G."/>
            <person name="Floudas D."/>
            <person name="Copeland A."/>
            <person name="Barry K.W."/>
            <person name="Cichocki N."/>
            <person name="Veneault-Fourrey C."/>
            <person name="LaButti K."/>
            <person name="Lindquist E.A."/>
            <person name="Lipzen A."/>
            <person name="Lundell T."/>
            <person name="Morin E."/>
            <person name="Murat C."/>
            <person name="Riley R."/>
            <person name="Ohm R."/>
            <person name="Sun H."/>
            <person name="Tunlid A."/>
            <person name="Henrissat B."/>
            <person name="Grigoriev I.V."/>
            <person name="Hibbett D.S."/>
            <person name="Martin F."/>
        </authorList>
    </citation>
    <scope>NUCLEOTIDE SEQUENCE [LARGE SCALE GENOMIC DNA]</scope>
    <source>
        <strain evidence="2">UH-Slu-Lm8-n1</strain>
    </source>
</reference>
<feature type="non-terminal residue" evidence="1">
    <location>
        <position position="124"/>
    </location>
</feature>
<reference evidence="1 2" key="1">
    <citation type="submission" date="2014-04" db="EMBL/GenBank/DDBJ databases">
        <authorList>
            <consortium name="DOE Joint Genome Institute"/>
            <person name="Kuo A."/>
            <person name="Ruytinx J."/>
            <person name="Rineau F."/>
            <person name="Colpaert J."/>
            <person name="Kohler A."/>
            <person name="Nagy L.G."/>
            <person name="Floudas D."/>
            <person name="Copeland A."/>
            <person name="Barry K.W."/>
            <person name="Cichocki N."/>
            <person name="Veneault-Fourrey C."/>
            <person name="LaButti K."/>
            <person name="Lindquist E.A."/>
            <person name="Lipzen A."/>
            <person name="Lundell T."/>
            <person name="Morin E."/>
            <person name="Murat C."/>
            <person name="Sun H."/>
            <person name="Tunlid A."/>
            <person name="Henrissat B."/>
            <person name="Grigoriev I.V."/>
            <person name="Hibbett D.S."/>
            <person name="Martin F."/>
            <person name="Nordberg H.P."/>
            <person name="Cantor M.N."/>
            <person name="Hua S.X."/>
        </authorList>
    </citation>
    <scope>NUCLEOTIDE SEQUENCE [LARGE SCALE GENOMIC DNA]</scope>
    <source>
        <strain evidence="1 2">UH-Slu-Lm8-n1</strain>
    </source>
</reference>
<dbReference type="InParanoid" id="A0A0D0AHD8"/>
<evidence type="ECO:0000313" key="1">
    <source>
        <dbReference type="EMBL" id="KIK33707.1"/>
    </source>
</evidence>
<accession>A0A0D0AHD8</accession>
<protein>
    <submittedName>
        <fullName evidence="1">Uncharacterized protein</fullName>
    </submittedName>
</protein>
<sequence length="124" mass="13759">MDTECGLQTNCKHPQFKSTPIMAHVHNFNRLVPQTVERARFMNGAESLELTNTNNSARSTSQHSGLPFAPTMLPFSVIGEPQPYSNQPCQQAAWQCTTNCQTTVVGYLTRVKTHHATPDTDELA</sequence>
<dbReference type="Proteomes" id="UP000054485">
    <property type="component" value="Unassembled WGS sequence"/>
</dbReference>
<gene>
    <name evidence="1" type="ORF">CY34DRAFT_813429</name>
</gene>
<name>A0A0D0AHD8_9AGAM</name>
<proteinExistence type="predicted"/>
<dbReference type="EMBL" id="KN835884">
    <property type="protein sequence ID" value="KIK33707.1"/>
    <property type="molecule type" value="Genomic_DNA"/>
</dbReference>
<keyword evidence="2" id="KW-1185">Reference proteome</keyword>
<dbReference type="AlphaFoldDB" id="A0A0D0AHD8"/>
<dbReference type="HOGENOM" id="CLU_2009495_0_0_1"/>
<evidence type="ECO:0000313" key="2">
    <source>
        <dbReference type="Proteomes" id="UP000054485"/>
    </source>
</evidence>